<accession>A0A4V5NIE6</accession>
<dbReference type="PANTHER" id="PTHR12855">
    <property type="entry name" value="DNA METHYLTRANSFERASE 1-ASSOCIATED PROTEIN 1 FAMILY MEMBER"/>
    <property type="match status" value="1"/>
</dbReference>
<feature type="region of interest" description="Disordered" evidence="9">
    <location>
        <begin position="473"/>
        <end position="567"/>
    </location>
</feature>
<feature type="compositionally biased region" description="Basic and acidic residues" evidence="9">
    <location>
        <begin position="473"/>
        <end position="496"/>
    </location>
</feature>
<evidence type="ECO:0000256" key="5">
    <source>
        <dbReference type="ARBA" id="ARBA00023015"/>
    </source>
</evidence>
<comment type="similarity">
    <text evidence="2">Belongs to the SWC4 family.</text>
</comment>
<dbReference type="GO" id="GO:0000812">
    <property type="term" value="C:Swr1 complex"/>
    <property type="evidence" value="ECO:0007669"/>
    <property type="project" value="TreeGrafter"/>
</dbReference>
<evidence type="ECO:0000256" key="7">
    <source>
        <dbReference type="ARBA" id="ARBA00023242"/>
    </source>
</evidence>
<dbReference type="InterPro" id="IPR027109">
    <property type="entry name" value="Swc4/Dmap1"/>
</dbReference>
<keyword evidence="7" id="KW-0539">Nucleus</keyword>
<evidence type="ECO:0000256" key="8">
    <source>
        <dbReference type="ARBA" id="ARBA00025264"/>
    </source>
</evidence>
<evidence type="ECO:0000313" key="11">
    <source>
        <dbReference type="EMBL" id="TKA81849.1"/>
    </source>
</evidence>
<evidence type="ECO:0000256" key="6">
    <source>
        <dbReference type="ARBA" id="ARBA00023163"/>
    </source>
</evidence>
<gene>
    <name evidence="11" type="ORF">B0A49_01079</name>
</gene>
<dbReference type="InterPro" id="IPR001005">
    <property type="entry name" value="SANT/Myb"/>
</dbReference>
<dbReference type="Proteomes" id="UP000308768">
    <property type="component" value="Unassembled WGS sequence"/>
</dbReference>
<evidence type="ECO:0000256" key="3">
    <source>
        <dbReference type="ARBA" id="ARBA00019132"/>
    </source>
</evidence>
<evidence type="ECO:0000256" key="9">
    <source>
        <dbReference type="SAM" id="MobiDB-lite"/>
    </source>
</evidence>
<dbReference type="EMBL" id="NAJN01000013">
    <property type="protein sequence ID" value="TKA81849.1"/>
    <property type="molecule type" value="Genomic_DNA"/>
</dbReference>
<evidence type="ECO:0000313" key="12">
    <source>
        <dbReference type="Proteomes" id="UP000308768"/>
    </source>
</evidence>
<dbReference type="AlphaFoldDB" id="A0A4V5NIE6"/>
<dbReference type="Pfam" id="PF16282">
    <property type="entry name" value="SANT_DAMP1_like"/>
    <property type="match status" value="1"/>
</dbReference>
<dbReference type="InterPro" id="IPR032563">
    <property type="entry name" value="DAMP1_SANT-like"/>
</dbReference>
<dbReference type="SUPFAM" id="SSF46689">
    <property type="entry name" value="Homeodomain-like"/>
    <property type="match status" value="1"/>
</dbReference>
<dbReference type="InterPro" id="IPR009057">
    <property type="entry name" value="Homeodomain-like_sf"/>
</dbReference>
<keyword evidence="4" id="KW-0156">Chromatin regulator</keyword>
<comment type="function">
    <text evidence="8">Component of the SWR1 complex which mediates the ATP-dependent exchange of histone H2A for the H2A variant HZT1 leading to transcriptional regulation of selected genes by chromatin remodeling. Component of the NuA4 histone acetyltransferase complex which is involved in transcriptional activation of selected genes principally by acetylation of nucleosomal histone H4 and H2A. The NuA4 complex is also involved in DNA repair.</text>
</comment>
<dbReference type="PROSITE" id="PS50090">
    <property type="entry name" value="MYB_LIKE"/>
    <property type="match status" value="1"/>
</dbReference>
<dbReference type="OrthoDB" id="19740at2759"/>
<evidence type="ECO:0000256" key="1">
    <source>
        <dbReference type="ARBA" id="ARBA00004123"/>
    </source>
</evidence>
<evidence type="ECO:0000259" key="10">
    <source>
        <dbReference type="PROSITE" id="PS50090"/>
    </source>
</evidence>
<evidence type="ECO:0000256" key="4">
    <source>
        <dbReference type="ARBA" id="ARBA00022853"/>
    </source>
</evidence>
<dbReference type="GO" id="GO:0006338">
    <property type="term" value="P:chromatin remodeling"/>
    <property type="evidence" value="ECO:0007669"/>
    <property type="project" value="InterPro"/>
</dbReference>
<dbReference type="GO" id="GO:0006281">
    <property type="term" value="P:DNA repair"/>
    <property type="evidence" value="ECO:0007669"/>
    <property type="project" value="InterPro"/>
</dbReference>
<comment type="caution">
    <text evidence="11">The sequence shown here is derived from an EMBL/GenBank/DDBJ whole genome shotgun (WGS) entry which is preliminary data.</text>
</comment>
<feature type="domain" description="Myb-like" evidence="10">
    <location>
        <begin position="143"/>
        <end position="209"/>
    </location>
</feature>
<dbReference type="STRING" id="331657.A0A4V5NIE6"/>
<feature type="compositionally biased region" description="Polar residues" evidence="9">
    <location>
        <begin position="548"/>
        <end position="560"/>
    </location>
</feature>
<evidence type="ECO:0000256" key="2">
    <source>
        <dbReference type="ARBA" id="ARBA00006918"/>
    </source>
</evidence>
<reference evidence="11 12" key="1">
    <citation type="submission" date="2017-03" db="EMBL/GenBank/DDBJ databases">
        <title>Genomes of endolithic fungi from Antarctica.</title>
        <authorList>
            <person name="Coleine C."/>
            <person name="Masonjones S."/>
            <person name="Stajich J.E."/>
        </authorList>
    </citation>
    <scope>NUCLEOTIDE SEQUENCE [LARGE SCALE GENOMIC DNA]</scope>
    <source>
        <strain evidence="11 12">CCFEE 5187</strain>
    </source>
</reference>
<dbReference type="PANTHER" id="PTHR12855:SF10">
    <property type="entry name" value="DNA METHYLTRANSFERASE 1-ASSOCIATED PROTEIN 1"/>
    <property type="match status" value="1"/>
</dbReference>
<comment type="subcellular location">
    <subcellularLocation>
        <location evidence="1">Nucleus</location>
    </subcellularLocation>
</comment>
<dbReference type="SMART" id="SM00717">
    <property type="entry name" value="SANT"/>
    <property type="match status" value="1"/>
</dbReference>
<dbReference type="GO" id="GO:0003714">
    <property type="term" value="F:transcription corepressor activity"/>
    <property type="evidence" value="ECO:0007669"/>
    <property type="project" value="TreeGrafter"/>
</dbReference>
<dbReference type="Gene3D" id="1.10.10.60">
    <property type="entry name" value="Homeodomain-like"/>
    <property type="match status" value="1"/>
</dbReference>
<keyword evidence="6" id="KW-0804">Transcription</keyword>
<feature type="region of interest" description="Disordered" evidence="9">
    <location>
        <begin position="332"/>
        <end position="397"/>
    </location>
</feature>
<feature type="compositionally biased region" description="Polar residues" evidence="9">
    <location>
        <begin position="362"/>
        <end position="386"/>
    </location>
</feature>
<organism evidence="11 12">
    <name type="scientific">Cryomyces minteri</name>
    <dbReference type="NCBI Taxonomy" id="331657"/>
    <lineage>
        <taxon>Eukaryota</taxon>
        <taxon>Fungi</taxon>
        <taxon>Dikarya</taxon>
        <taxon>Ascomycota</taxon>
        <taxon>Pezizomycotina</taxon>
        <taxon>Dothideomycetes</taxon>
        <taxon>Dothideomycetes incertae sedis</taxon>
        <taxon>Cryomyces</taxon>
    </lineage>
</organism>
<sequence length="567" mass="64324">MTTRDVRDMLDLPSAVLSVPPPKRQKTVERKPQAKGIARELLSLQGDRDAPVLIQQTSQFKSKPKHRHRAAKYELTPFVNSARTDELVLRHWLKKEEARPLEDTDVKDATDGEVQEQKQETECRYARYNTQIDVPTYDEATYNTHLQDPDWTKEETDYLVDLVKEYYQKWAVVVDRYDFQPRTATGQQATPPPSTRSMEDIKARYYAISAKVLSLHTPISSMTAPEFSLYEVLTKYDPEKETRRKELAELHLNRRRSEVEEEKTLLEELQRITLHQSKMQAERHEIRERLEYPHSTSTGTALQYGSSHALGQLFSQLLAADRNKKVRRLQDINTNSPNTNGAMTQNQGNASAARDSTHRESISAQPKRSSTANFALSSDTARNLSSGDEERFGVSTPDERLTSGVTFRSDKIAKLRQAKSTVQSQKIAATLAHLKIPEYIVLPSQPVHDEFEKLVGKINLLLDARKVAEKEEHEMKVAAAMKEEKERRERRERGEASPEPSEPPEEVSTLPTADDVEMGEGPTADPPTTGIKQESQAEPEQEQPQGQKRSASVLSAASNKSSKRMKK</sequence>
<feature type="compositionally biased region" description="Polar residues" evidence="9">
    <location>
        <begin position="332"/>
        <end position="350"/>
    </location>
</feature>
<dbReference type="GO" id="GO:0000122">
    <property type="term" value="P:negative regulation of transcription by RNA polymerase II"/>
    <property type="evidence" value="ECO:0007669"/>
    <property type="project" value="TreeGrafter"/>
</dbReference>
<protein>
    <recommendedName>
        <fullName evidence="3">SWR1-complex protein 4</fullName>
    </recommendedName>
</protein>
<feature type="compositionally biased region" description="Basic and acidic residues" evidence="9">
    <location>
        <begin position="388"/>
        <end position="397"/>
    </location>
</feature>
<keyword evidence="5" id="KW-0805">Transcription regulation</keyword>
<proteinExistence type="inferred from homology"/>
<keyword evidence="12" id="KW-1185">Reference proteome</keyword>
<name>A0A4V5NIE6_9PEZI</name>
<feature type="compositionally biased region" description="Low complexity" evidence="9">
    <location>
        <begin position="533"/>
        <end position="547"/>
    </location>
</feature>
<dbReference type="GO" id="GO:0035267">
    <property type="term" value="C:NuA4 histone acetyltransferase complex"/>
    <property type="evidence" value="ECO:0007669"/>
    <property type="project" value="InterPro"/>
</dbReference>